<evidence type="ECO:0000256" key="4">
    <source>
        <dbReference type="ARBA" id="ARBA00045299"/>
    </source>
</evidence>
<comment type="similarity">
    <text evidence="5">Belongs to the AcnX type II large subunit family.</text>
</comment>
<evidence type="ECO:0000256" key="2">
    <source>
        <dbReference type="ARBA" id="ARBA00023239"/>
    </source>
</evidence>
<feature type="domain" description="Phosphomevalonate dehydratase large subunit-like" evidence="9">
    <location>
        <begin position="1"/>
        <end position="385"/>
    </location>
</feature>
<dbReference type="Proteomes" id="UP000001137">
    <property type="component" value="Chromosome"/>
</dbReference>
<name>A8MDG6_CALMQ</name>
<proteinExistence type="inferred from homology"/>
<keyword evidence="1" id="KW-0408">Iron</keyword>
<dbReference type="GO" id="GO:0016829">
    <property type="term" value="F:lyase activity"/>
    <property type="evidence" value="ECO:0007669"/>
    <property type="project" value="UniProtKB-KW"/>
</dbReference>
<dbReference type="InterPro" id="IPR007506">
    <property type="entry name" value="PMDh-L-like_dom"/>
</dbReference>
<dbReference type="GeneID" id="5710062"/>
<dbReference type="EMBL" id="CP000852">
    <property type="protein sequence ID" value="ABW01822.1"/>
    <property type="molecule type" value="Genomic_DNA"/>
</dbReference>
<dbReference type="HOGENOM" id="CLU_018825_0_0_2"/>
<evidence type="ECO:0000256" key="5">
    <source>
        <dbReference type="ARBA" id="ARBA00046333"/>
    </source>
</evidence>
<evidence type="ECO:0000256" key="6">
    <source>
        <dbReference type="ARBA" id="ARBA00046520"/>
    </source>
</evidence>
<keyword evidence="2" id="KW-0456">Lyase</keyword>
<evidence type="ECO:0000256" key="1">
    <source>
        <dbReference type="ARBA" id="ARBA00023004"/>
    </source>
</evidence>
<dbReference type="AlphaFoldDB" id="A8MDG6"/>
<dbReference type="PANTHER" id="PTHR36577:SF3">
    <property type="entry name" value="DUF521 DOMAIN PROTEIN (AFU_ORTHOLOGUE AFUA_6G00490)"/>
    <property type="match status" value="1"/>
</dbReference>
<keyword evidence="11" id="KW-1185">Reference proteome</keyword>
<reference evidence="10 11" key="1">
    <citation type="submission" date="2007-10" db="EMBL/GenBank/DDBJ databases">
        <title>Complete sequence of Caldivirga maquilingensis IC-167.</title>
        <authorList>
            <consortium name="US DOE Joint Genome Institute"/>
            <person name="Copeland A."/>
            <person name="Lucas S."/>
            <person name="Lapidus A."/>
            <person name="Barry K."/>
            <person name="Glavina del Rio T."/>
            <person name="Dalin E."/>
            <person name="Tice H."/>
            <person name="Pitluck S."/>
            <person name="Saunders E."/>
            <person name="Brettin T."/>
            <person name="Bruce D."/>
            <person name="Detter J.C."/>
            <person name="Han C."/>
            <person name="Schmutz J."/>
            <person name="Larimer F."/>
            <person name="Land M."/>
            <person name="Hauser L."/>
            <person name="Kyrpides N."/>
            <person name="Ivanova N."/>
            <person name="Biddle J.F."/>
            <person name="Zhang Z."/>
            <person name="Fitz-Gibbon S.T."/>
            <person name="Lowe T.M."/>
            <person name="Saltikov C."/>
            <person name="House C.H."/>
            <person name="Richardson P."/>
        </authorList>
    </citation>
    <scope>NUCLEOTIDE SEQUENCE [LARGE SCALE GENOMIC DNA]</scope>
    <source>
        <strain evidence="11">ATCC 700844 / DSM 13496 / JCM 10307 / IC-167</strain>
    </source>
</reference>
<evidence type="ECO:0000313" key="10">
    <source>
        <dbReference type="EMBL" id="ABW01822.1"/>
    </source>
</evidence>
<dbReference type="KEGG" id="cma:Cmaq_0991"/>
<sequence>MHVSSEDERLLKEGGYLAKALETVIKVGEAVKADRLLDVDTVHVSGVSYLTIGDAGLEFLRDISSSGARFRVFTTVNPAGVEYGNLNLPVNEAFIRRQMEIIDYLRRMGASLWLTCTPYEFIRPQPGSIHAWGESNAIAYINSVNDAYTEKLPGPFTIMIAIAGKVPRFGLYVEENRVPKVIVKVNARLTPVKAGLLGRITAGKLKGEVPFIDYDNWDKQLLKSFLASYATYSPTPLAVIKGINPNWRRYLSMVDKPDSITIDDAELRYEQPIEYDALFIGCPHASLEEVMSIVKVLEKHGYRRLAKPLIVSTSRFIKSTLSPELINKLKEANVYLITDTCPMVSPILQGLGIRSVATPSSKAIFYLPRLVNVNAMPCSIEDCLESELSNH</sequence>
<evidence type="ECO:0000313" key="11">
    <source>
        <dbReference type="Proteomes" id="UP000001137"/>
    </source>
</evidence>
<comment type="subunit">
    <text evidence="6">Heterodimer composed of a large subunit (PMDh-L) and a small subunit (PMDh-S).</text>
</comment>
<dbReference type="eggNOG" id="arCOG04278">
    <property type="taxonomic scope" value="Archaea"/>
</dbReference>
<dbReference type="PANTHER" id="PTHR36577">
    <property type="entry name" value="DUF521 DOMAIN PROTEIN (AFU_ORTHOLOGUE AFUA_6G00490)"/>
    <property type="match status" value="1"/>
</dbReference>
<gene>
    <name evidence="10" type="ordered locus">Cmaq_0991</name>
</gene>
<dbReference type="OrthoDB" id="25253at2157"/>
<dbReference type="EC" id="4.2.1.182" evidence="7"/>
<evidence type="ECO:0000259" key="9">
    <source>
        <dbReference type="Pfam" id="PF04412"/>
    </source>
</evidence>
<accession>A8MDG6</accession>
<dbReference type="Pfam" id="PF04412">
    <property type="entry name" value="AcnX"/>
    <property type="match status" value="1"/>
</dbReference>
<organism evidence="10 11">
    <name type="scientific">Caldivirga maquilingensis (strain ATCC 700844 / DSM 13496 / JCM 10307 / IC-167)</name>
    <dbReference type="NCBI Taxonomy" id="397948"/>
    <lineage>
        <taxon>Archaea</taxon>
        <taxon>Thermoproteota</taxon>
        <taxon>Thermoprotei</taxon>
        <taxon>Thermoproteales</taxon>
        <taxon>Thermoproteaceae</taxon>
        <taxon>Caldivirga</taxon>
    </lineage>
</organism>
<evidence type="ECO:0000256" key="3">
    <source>
        <dbReference type="ARBA" id="ARBA00045120"/>
    </source>
</evidence>
<dbReference type="STRING" id="397948.Cmaq_0991"/>
<evidence type="ECO:0000256" key="8">
    <source>
        <dbReference type="ARBA" id="ARBA00047196"/>
    </source>
</evidence>
<dbReference type="RefSeq" id="WP_012186041.1">
    <property type="nucleotide sequence ID" value="NC_009954.1"/>
</dbReference>
<protein>
    <recommendedName>
        <fullName evidence="8">Phosphomevalonate dehydratase large subunit</fullName>
        <ecNumber evidence="7">4.2.1.182</ecNumber>
    </recommendedName>
</protein>
<comment type="function">
    <text evidence="4">Component of a hydro-lyase that catalyzes the dehydration of mevalonate 5-phosphate (MVA5P) to form trans-anhydromevalonate 5-phosphate (tAHMP). Involved in the archaeal mevalonate (MVA) pathway, which provides fundamental precursors for isoprenoid biosynthesis, such as isopentenyl diphosphate (IPP) and dimethylallyl diphosphate (DMAPP).</text>
</comment>
<comment type="catalytic activity">
    <reaction evidence="3">
        <text>(R)-5-phosphomevalonate = (2E)-3-methyl-5-phosphooxypent-2-enoate + H2O</text>
        <dbReference type="Rhea" id="RHEA:78975"/>
        <dbReference type="ChEBI" id="CHEBI:15377"/>
        <dbReference type="ChEBI" id="CHEBI:58146"/>
        <dbReference type="ChEBI" id="CHEBI:229665"/>
        <dbReference type="EC" id="4.2.1.182"/>
    </reaction>
    <physiologicalReaction direction="left-to-right" evidence="3">
        <dbReference type="Rhea" id="RHEA:78976"/>
    </physiologicalReaction>
</comment>
<evidence type="ECO:0000256" key="7">
    <source>
        <dbReference type="ARBA" id="ARBA00047176"/>
    </source>
</evidence>